<reference evidence="2" key="1">
    <citation type="journal article" date="2007" name="PLoS ONE">
        <title>The first genome sequence of an elite grapevine cultivar (Pinot noir Vitis vinifera L.): coping with a highly heterozygous genome.</title>
        <authorList>
            <person name="Velasco R."/>
            <person name="Zharkikh A."/>
            <person name="Troggio M."/>
            <person name="Cartwright D.A."/>
            <person name="Cestaro A."/>
            <person name="Pruss D."/>
            <person name="Pindo M."/>
            <person name="FitzGerald L.M."/>
            <person name="Vezzulli S."/>
            <person name="Reid J."/>
            <person name="Malacarne G."/>
            <person name="Iliev D."/>
            <person name="Coppola G."/>
            <person name="Wardell B."/>
            <person name="Micheletti D."/>
            <person name="Macalma T."/>
            <person name="Facci M."/>
            <person name="Mitchell J.T."/>
            <person name="Perazzolli M."/>
            <person name="Eldredge G."/>
            <person name="Gatto P."/>
            <person name="Oyzerski R."/>
            <person name="Moretto M."/>
            <person name="Gutin N."/>
            <person name="Stefanini M."/>
            <person name="Chen Y."/>
            <person name="Segala C."/>
            <person name="Davenport C."/>
            <person name="Dematte L."/>
            <person name="Mraz A."/>
            <person name="Battilana J."/>
            <person name="Stormo K."/>
            <person name="Costa F."/>
            <person name="Tao Q."/>
            <person name="Si-Ammour A."/>
            <person name="Harkins T."/>
            <person name="Lackey A."/>
            <person name="Perbost C."/>
            <person name="Taillon B."/>
            <person name="Stella A."/>
            <person name="Solovyev V."/>
            <person name="Fawcett J.A."/>
            <person name="Sterck L."/>
            <person name="Vandepoele K."/>
            <person name="Grando S.M."/>
            <person name="Toppo S."/>
            <person name="Moser C."/>
            <person name="Lanchbury J."/>
            <person name="Bogden R."/>
            <person name="Skolnick M."/>
            <person name="Sgaramella V."/>
            <person name="Bhatnagar S.K."/>
            <person name="Fontana P."/>
            <person name="Gutin A."/>
            <person name="Van de Peer Y."/>
            <person name="Salamini F."/>
            <person name="Viola R."/>
        </authorList>
    </citation>
    <scope>NUCLEOTIDE SEQUENCE</scope>
</reference>
<gene>
    <name evidence="2" type="ORF">VITISV_041665</name>
</gene>
<dbReference type="EMBL" id="AM477513">
    <property type="protein sequence ID" value="CAN83777.1"/>
    <property type="molecule type" value="Genomic_DNA"/>
</dbReference>
<accession>A5C087</accession>
<feature type="compositionally biased region" description="Low complexity" evidence="1">
    <location>
        <begin position="225"/>
        <end position="241"/>
    </location>
</feature>
<feature type="compositionally biased region" description="Pro residues" evidence="1">
    <location>
        <begin position="214"/>
        <end position="224"/>
    </location>
</feature>
<evidence type="ECO:0000313" key="2">
    <source>
        <dbReference type="EMBL" id="CAN83777.1"/>
    </source>
</evidence>
<name>A5C087_VITVI</name>
<proteinExistence type="predicted"/>
<dbReference type="AlphaFoldDB" id="A5C087"/>
<organism evidence="2">
    <name type="scientific">Vitis vinifera</name>
    <name type="common">Grape</name>
    <dbReference type="NCBI Taxonomy" id="29760"/>
    <lineage>
        <taxon>Eukaryota</taxon>
        <taxon>Viridiplantae</taxon>
        <taxon>Streptophyta</taxon>
        <taxon>Embryophyta</taxon>
        <taxon>Tracheophyta</taxon>
        <taxon>Spermatophyta</taxon>
        <taxon>Magnoliopsida</taxon>
        <taxon>eudicotyledons</taxon>
        <taxon>Gunneridae</taxon>
        <taxon>Pentapetalae</taxon>
        <taxon>rosids</taxon>
        <taxon>Vitales</taxon>
        <taxon>Vitaceae</taxon>
        <taxon>Viteae</taxon>
        <taxon>Vitis</taxon>
    </lineage>
</organism>
<evidence type="ECO:0000256" key="1">
    <source>
        <dbReference type="SAM" id="MobiDB-lite"/>
    </source>
</evidence>
<protein>
    <submittedName>
        <fullName evidence="2">Uncharacterized protein</fullName>
    </submittedName>
</protein>
<feature type="region of interest" description="Disordered" evidence="1">
    <location>
        <begin position="188"/>
        <end position="241"/>
    </location>
</feature>
<sequence>MIINKLSGGVEMVCICVYTPDDAPFKDTHCVLGLDHNGKVGAYEWNHLQRVDQFLISSMMPHFERTRTVLGLEDNGKVGACEWNHLQRADQFLISSVCYEKKQLNIQNSVTKPQDGPLQYSNLETQASIKQLSSLGVNTVCLTTKTIMRFLNVVFTVIALTFLLSVQPHNATRVLEGENREYLIEKRRGLSESPQQMGPVTPPSPNPCENIPVGGPPCKHPPASPAKAHATAPAVKATMHK</sequence>